<comment type="caution">
    <text evidence="3">The sequence shown here is derived from an EMBL/GenBank/DDBJ whole genome shotgun (WGS) entry which is preliminary data.</text>
</comment>
<dbReference type="Gene3D" id="1.20.120.450">
    <property type="entry name" value="dinb family like domain"/>
    <property type="match status" value="1"/>
</dbReference>
<dbReference type="GO" id="GO:0046872">
    <property type="term" value="F:metal ion binding"/>
    <property type="evidence" value="ECO:0007669"/>
    <property type="project" value="InterPro"/>
</dbReference>
<accession>A0A6L7GQQ3</accession>
<dbReference type="InterPro" id="IPR034660">
    <property type="entry name" value="DinB/YfiT-like"/>
</dbReference>
<organism evidence="3 4">
    <name type="scientific">Gordonia mangrovi</name>
    <dbReference type="NCBI Taxonomy" id="2665643"/>
    <lineage>
        <taxon>Bacteria</taxon>
        <taxon>Bacillati</taxon>
        <taxon>Actinomycetota</taxon>
        <taxon>Actinomycetes</taxon>
        <taxon>Mycobacteriales</taxon>
        <taxon>Gordoniaceae</taxon>
        <taxon>Gordonia</taxon>
    </lineage>
</organism>
<dbReference type="SUPFAM" id="SSF109854">
    <property type="entry name" value="DinB/YfiT-like putative metalloenzymes"/>
    <property type="match status" value="1"/>
</dbReference>
<protein>
    <submittedName>
        <fullName evidence="3">Maleylpyruvate isomerase family mycothiol-dependent enzyme</fullName>
    </submittedName>
</protein>
<evidence type="ECO:0000259" key="1">
    <source>
        <dbReference type="Pfam" id="PF07398"/>
    </source>
</evidence>
<sequence length="247" mass="26974">MTPEEWLRAIRAESAVLADSGAEVLGAEIPACPGWTVHDLLGHVGAVHRWAADRIDGTRLYRGYDGIEVPAGEAVIDWYVEGRDQLVASLTAKDPDDTVPAIGGPKTVAFWYRRQANELAVHRWDLESATVPGGQRAIDPTLAVDGIDEWLEVFAPRFIARGNGVPAALVGRTVHLHATDIDDGEWLCEITPEGISHRRGHAKADVALRGPISDLLLMLWHRRSHKDLDVVGDDALPVPILELVHVT</sequence>
<evidence type="ECO:0000313" key="4">
    <source>
        <dbReference type="Proteomes" id="UP000475545"/>
    </source>
</evidence>
<feature type="domain" description="Mycothiol-dependent maleylpyruvate isomerase metal-binding" evidence="2">
    <location>
        <begin position="11"/>
        <end position="127"/>
    </location>
</feature>
<dbReference type="PANTHER" id="PTHR40758">
    <property type="entry name" value="CONSERVED PROTEIN"/>
    <property type="match status" value="1"/>
</dbReference>
<feature type="domain" description="MDMPI C-terminal" evidence="1">
    <location>
        <begin position="142"/>
        <end position="237"/>
    </location>
</feature>
<evidence type="ECO:0000259" key="2">
    <source>
        <dbReference type="Pfam" id="PF11716"/>
    </source>
</evidence>
<dbReference type="InterPro" id="IPR017517">
    <property type="entry name" value="Maleyloyr_isom"/>
</dbReference>
<keyword evidence="3" id="KW-0670">Pyruvate</keyword>
<proteinExistence type="predicted"/>
<dbReference type="GO" id="GO:0005886">
    <property type="term" value="C:plasma membrane"/>
    <property type="evidence" value="ECO:0007669"/>
    <property type="project" value="TreeGrafter"/>
</dbReference>
<dbReference type="InterPro" id="IPR024344">
    <property type="entry name" value="MDMPI_metal-binding"/>
</dbReference>
<dbReference type="GO" id="GO:0016853">
    <property type="term" value="F:isomerase activity"/>
    <property type="evidence" value="ECO:0007669"/>
    <property type="project" value="UniProtKB-KW"/>
</dbReference>
<dbReference type="NCBIfam" id="TIGR03083">
    <property type="entry name" value="maleylpyruvate isomerase family mycothiol-dependent enzyme"/>
    <property type="match status" value="1"/>
</dbReference>
<dbReference type="Proteomes" id="UP000475545">
    <property type="component" value="Unassembled WGS sequence"/>
</dbReference>
<gene>
    <name evidence="3" type="ORF">GIY30_05800</name>
</gene>
<dbReference type="EMBL" id="WMBR01000001">
    <property type="protein sequence ID" value="MXP20868.1"/>
    <property type="molecule type" value="Genomic_DNA"/>
</dbReference>
<keyword evidence="4" id="KW-1185">Reference proteome</keyword>
<dbReference type="Pfam" id="PF07398">
    <property type="entry name" value="MDMPI_C"/>
    <property type="match status" value="1"/>
</dbReference>
<keyword evidence="3" id="KW-0413">Isomerase</keyword>
<evidence type="ECO:0000313" key="3">
    <source>
        <dbReference type="EMBL" id="MXP20868.1"/>
    </source>
</evidence>
<reference evidence="3 4" key="1">
    <citation type="submission" date="2019-11" db="EMBL/GenBank/DDBJ databases">
        <title>Gordonia sp. nov., a novel actinobacterium isolated from mangrove soil in Hainan.</title>
        <authorList>
            <person name="Huang X."/>
            <person name="Xie Y."/>
            <person name="Chu X."/>
            <person name="Xiao K."/>
        </authorList>
    </citation>
    <scope>NUCLEOTIDE SEQUENCE [LARGE SCALE GENOMIC DNA]</scope>
    <source>
        <strain evidence="3 4">HNM0687</strain>
    </source>
</reference>
<dbReference type="PANTHER" id="PTHR40758:SF1">
    <property type="entry name" value="CONSERVED PROTEIN"/>
    <property type="match status" value="1"/>
</dbReference>
<name>A0A6L7GQQ3_9ACTN</name>
<dbReference type="RefSeq" id="WP_160900943.1">
    <property type="nucleotide sequence ID" value="NZ_CP102850.1"/>
</dbReference>
<dbReference type="InterPro" id="IPR010872">
    <property type="entry name" value="MDMPI_C-term_domain"/>
</dbReference>
<dbReference type="Pfam" id="PF11716">
    <property type="entry name" value="MDMPI_N"/>
    <property type="match status" value="1"/>
</dbReference>
<dbReference type="AlphaFoldDB" id="A0A6L7GQQ3"/>